<accession>A0A1Q5TFZ7</accession>
<evidence type="ECO:0000256" key="1">
    <source>
        <dbReference type="SAM" id="Phobius"/>
    </source>
</evidence>
<comment type="caution">
    <text evidence="2">The sequence shown here is derived from an EMBL/GenBank/DDBJ whole genome shotgun (WGS) entry which is preliminary data.</text>
</comment>
<dbReference type="Proteomes" id="UP000186955">
    <property type="component" value="Unassembled WGS sequence"/>
</dbReference>
<feature type="transmembrane region" description="Helical" evidence="1">
    <location>
        <begin position="28"/>
        <end position="46"/>
    </location>
</feature>
<proteinExistence type="predicted"/>
<keyword evidence="1" id="KW-1133">Transmembrane helix</keyword>
<dbReference type="OrthoDB" id="4487429at2759"/>
<name>A0A1Q5TFZ7_9EURO</name>
<organism evidence="2 3">
    <name type="scientific">Penicillium subrubescens</name>
    <dbReference type="NCBI Taxonomy" id="1316194"/>
    <lineage>
        <taxon>Eukaryota</taxon>
        <taxon>Fungi</taxon>
        <taxon>Dikarya</taxon>
        <taxon>Ascomycota</taxon>
        <taxon>Pezizomycotina</taxon>
        <taxon>Eurotiomycetes</taxon>
        <taxon>Eurotiomycetidae</taxon>
        <taxon>Eurotiales</taxon>
        <taxon>Aspergillaceae</taxon>
        <taxon>Penicillium</taxon>
    </lineage>
</organism>
<dbReference type="AlphaFoldDB" id="A0A1Q5TFZ7"/>
<keyword evidence="3" id="KW-1185">Reference proteome</keyword>
<evidence type="ECO:0000313" key="2">
    <source>
        <dbReference type="EMBL" id="OKO99159.1"/>
    </source>
</evidence>
<reference evidence="2 3" key="1">
    <citation type="submission" date="2016-10" db="EMBL/GenBank/DDBJ databases">
        <title>Genome sequence of the ascomycete fungus Penicillium subrubescens.</title>
        <authorList>
            <person name="De Vries R.P."/>
            <person name="Peng M."/>
            <person name="Dilokpimol A."/>
            <person name="Hilden K."/>
            <person name="Makela M.R."/>
            <person name="Grigoriev I."/>
            <person name="Riley R."/>
            <person name="Granchi Z."/>
        </authorList>
    </citation>
    <scope>NUCLEOTIDE SEQUENCE [LARGE SCALE GENOMIC DNA]</scope>
    <source>
        <strain evidence="2 3">CBS 132785</strain>
    </source>
</reference>
<dbReference type="STRING" id="1316194.A0A1Q5TFZ7"/>
<dbReference type="EMBL" id="MNBE01000664">
    <property type="protein sequence ID" value="OKO99159.1"/>
    <property type="molecule type" value="Genomic_DNA"/>
</dbReference>
<keyword evidence="1" id="KW-0812">Transmembrane</keyword>
<sequence>MSQNNKNIKADEGQQLPRAQRARFSSTSLVKTLTAVFSVALLLWIFRRPFVGGFTYNPEIQAAEKGDPLAKPSFKSPNINSPNSRCSLPTTRYDIQTGITACYPSSGGIWLADLGPVELQYLGINRFDSTERSLNKAEEDHFCHELRKFGGAWYNPKSPDDLWVGGECSELDEFEPVFSIERRVAFPEKGGVWVLGRDEKTVRFPLGMAGVQNSLTMEERSMALEKLGADYCDDVAECPLLDDLKKEPFDLADGLDI</sequence>
<protein>
    <submittedName>
        <fullName evidence="2">Uncharacterized protein</fullName>
    </submittedName>
</protein>
<gene>
    <name evidence="2" type="ORF">PENSUB_8546</name>
</gene>
<evidence type="ECO:0000313" key="3">
    <source>
        <dbReference type="Proteomes" id="UP000186955"/>
    </source>
</evidence>
<keyword evidence="1" id="KW-0472">Membrane</keyword>